<name>A0AAD4MIU7_9BILA</name>
<comment type="caution">
    <text evidence="1">The sequence shown here is derived from an EMBL/GenBank/DDBJ whole genome shotgun (WGS) entry which is preliminary data.</text>
</comment>
<accession>A0AAD4MIU7</accession>
<dbReference type="SUPFAM" id="SSF53098">
    <property type="entry name" value="Ribonuclease H-like"/>
    <property type="match status" value="1"/>
</dbReference>
<dbReference type="Proteomes" id="UP001201812">
    <property type="component" value="Unassembled WGS sequence"/>
</dbReference>
<dbReference type="AlphaFoldDB" id="A0AAD4MIU7"/>
<dbReference type="InterPro" id="IPR012337">
    <property type="entry name" value="RNaseH-like_sf"/>
</dbReference>
<evidence type="ECO:0000313" key="1">
    <source>
        <dbReference type="EMBL" id="KAI1695523.1"/>
    </source>
</evidence>
<protein>
    <submittedName>
        <fullName evidence="1">Uncharacterized protein</fullName>
    </submittedName>
</protein>
<reference evidence="1" key="1">
    <citation type="submission" date="2022-01" db="EMBL/GenBank/DDBJ databases">
        <title>Genome Sequence Resource for Two Populations of Ditylenchus destructor, the Migratory Endoparasitic Phytonematode.</title>
        <authorList>
            <person name="Zhang H."/>
            <person name="Lin R."/>
            <person name="Xie B."/>
        </authorList>
    </citation>
    <scope>NUCLEOTIDE SEQUENCE</scope>
    <source>
        <strain evidence="1">BazhouSP</strain>
    </source>
</reference>
<gene>
    <name evidence="1" type="ORF">DdX_19540</name>
</gene>
<sequence length="898" mass="101544">MQRIVLWHMFPIMALTFSCSTSMKFLLLFRLLLAFFLLIESTAPILTSEFPYLLANRRTANQIFDCSGLQDGYWSASTTFCKVNSFAVCQNSTTFLFGCRIGYVINENFQCFPAESCISEYPLSSVALPNSSFTHIRLRQHPRRRSSLNELKEDEYNYGRQLVCAESGFLCGNMPNSVIAEDSNSTAYCGANARFVNLTIIHLTQDHIDPVRSWAESYRNMAPKRVSKFEDKYSTEFSGIKRSKKGDEYAFCTLCQDDISLVSIGKGAISIHQQRIKHQKASKAANTSKAITEFTQNKVTPSNTDRQAAAAEGTWAYHIHDWMMKILTKHCLDPTKITAFCADNAPSMFGSSKHGGEENLFFKLKQTLKTNILPIGCPAHVLHNSAKKAAENLAVDLEPYVFKLASHFRNSTKRIVEFEELCDKLDISFEKLNNHGQTRWTTLQPVLEKMLRLWDPLQEYFSKDGPLFLKKFFVSESSKAITMFLAHVLDIFNKAINRLQIAERKFKQFYGLRTEQYIEKLGKEKQPLLKHDFQVTLNTKKVDQMDVIHVAKQIMPDVDETIFDEVSTLNTILEQILDEEFEHGRKMEEDFQVRFAFAISAREQDFVRTRLAAQETGSNELFISQFRADTGNDMVYTAKVGHTEDCPLCLTSTGAMRKMIEATELLAVHVAVKLCENAAKNQDVAKEKAAKEKCDKLQTKLITPLFGLVKEVISDDVLCRMASKQCIAVEEQYIYDKHLLKGVLVHSCELCKKVLDKANMMLDLVIEGGSVMAAMVCSSAENVHCDPFWKVFMTTAELLLTSAKRDSKKECQKMGCYSPAPMPTYCYKAKMRGWALCESNAHMIYCAPDQGYLKTRQCKDTEGNLHVCATMNCLPKGGAYADAFDCSIPPPDAVLPNA</sequence>
<organism evidence="1 2">
    <name type="scientific">Ditylenchus destructor</name>
    <dbReference type="NCBI Taxonomy" id="166010"/>
    <lineage>
        <taxon>Eukaryota</taxon>
        <taxon>Metazoa</taxon>
        <taxon>Ecdysozoa</taxon>
        <taxon>Nematoda</taxon>
        <taxon>Chromadorea</taxon>
        <taxon>Rhabditida</taxon>
        <taxon>Tylenchina</taxon>
        <taxon>Tylenchomorpha</taxon>
        <taxon>Sphaerularioidea</taxon>
        <taxon>Anguinidae</taxon>
        <taxon>Anguininae</taxon>
        <taxon>Ditylenchus</taxon>
    </lineage>
</organism>
<dbReference type="PANTHER" id="PTHR37162:SF10">
    <property type="entry name" value="DUF4371 DOMAIN-CONTAINING PROTEIN"/>
    <property type="match status" value="1"/>
</dbReference>
<dbReference type="PROSITE" id="PS51257">
    <property type="entry name" value="PROKAR_LIPOPROTEIN"/>
    <property type="match status" value="1"/>
</dbReference>
<dbReference type="PANTHER" id="PTHR37162">
    <property type="entry name" value="HAT FAMILY DIMERISATION DOMAINCONTAINING PROTEIN-RELATED"/>
    <property type="match status" value="1"/>
</dbReference>
<proteinExistence type="predicted"/>
<dbReference type="EMBL" id="JAKKPZ010000396">
    <property type="protein sequence ID" value="KAI1695523.1"/>
    <property type="molecule type" value="Genomic_DNA"/>
</dbReference>
<keyword evidence="2" id="KW-1185">Reference proteome</keyword>
<evidence type="ECO:0000313" key="2">
    <source>
        <dbReference type="Proteomes" id="UP001201812"/>
    </source>
</evidence>